<dbReference type="EMBL" id="OX597829">
    <property type="protein sequence ID" value="CAI9734341.1"/>
    <property type="molecule type" value="Genomic_DNA"/>
</dbReference>
<dbReference type="PANTHER" id="PTHR45913">
    <property type="entry name" value="EPM2A-INTERACTING PROTEIN 1"/>
    <property type="match status" value="1"/>
</dbReference>
<evidence type="ECO:0000313" key="2">
    <source>
        <dbReference type="Proteomes" id="UP001162480"/>
    </source>
</evidence>
<proteinExistence type="predicted"/>
<organism evidence="1 2">
    <name type="scientific">Octopus vulgaris</name>
    <name type="common">Common octopus</name>
    <dbReference type="NCBI Taxonomy" id="6645"/>
    <lineage>
        <taxon>Eukaryota</taxon>
        <taxon>Metazoa</taxon>
        <taxon>Spiralia</taxon>
        <taxon>Lophotrochozoa</taxon>
        <taxon>Mollusca</taxon>
        <taxon>Cephalopoda</taxon>
        <taxon>Coleoidea</taxon>
        <taxon>Octopodiformes</taxon>
        <taxon>Octopoda</taxon>
        <taxon>Incirrata</taxon>
        <taxon>Octopodidae</taxon>
        <taxon>Octopus</taxon>
    </lineage>
</organism>
<dbReference type="AlphaFoldDB" id="A0AA36BH54"/>
<dbReference type="Proteomes" id="UP001162480">
    <property type="component" value="Chromosome 16"/>
</dbReference>
<accession>A0AA36BH54</accession>
<dbReference type="PANTHER" id="PTHR45913:SF19">
    <property type="entry name" value="LOW QUALITY PROTEIN: ZINC FINGER BED DOMAIN-CONTAINING PROTEIN 5-LIKE"/>
    <property type="match status" value="1"/>
</dbReference>
<evidence type="ECO:0008006" key="3">
    <source>
        <dbReference type="Google" id="ProtNLM"/>
    </source>
</evidence>
<evidence type="ECO:0000313" key="1">
    <source>
        <dbReference type="EMBL" id="CAI9734341.1"/>
    </source>
</evidence>
<keyword evidence="2" id="KW-1185">Reference proteome</keyword>
<protein>
    <recommendedName>
        <fullName evidence="3">Zinc finger BED domain-containing protein 5-like</fullName>
    </recommendedName>
</protein>
<sequence length="117" mass="13300">MKSHTIAETVILPACREIVRVMFGEDAVSELNKIPFSDNTIRRRIQDISGDIECNIKSKIHVDESTDITGKAQLLVIVRFINDEAIVEDVLCCKELPETRKGQDAFDVLNLYLEYCE</sequence>
<gene>
    <name evidence="1" type="ORF">OCTVUL_1B024698</name>
</gene>
<name>A0AA36BH54_OCTVU</name>
<reference evidence="1" key="1">
    <citation type="submission" date="2023-08" db="EMBL/GenBank/DDBJ databases">
        <authorList>
            <person name="Alioto T."/>
            <person name="Alioto T."/>
            <person name="Gomez Garrido J."/>
        </authorList>
    </citation>
    <scope>NUCLEOTIDE SEQUENCE</scope>
</reference>